<dbReference type="SUPFAM" id="SSF51905">
    <property type="entry name" value="FAD/NAD(P)-binding domain"/>
    <property type="match status" value="2"/>
</dbReference>
<dbReference type="Gene3D" id="3.50.50.60">
    <property type="entry name" value="FAD/NAD(P)-binding domain"/>
    <property type="match status" value="2"/>
</dbReference>
<dbReference type="InParanoid" id="J0WWV9"/>
<accession>J0WWV9</accession>
<reference evidence="3" key="1">
    <citation type="journal article" date="2012" name="Science">
        <title>The Paleozoic origin of enzymatic lignin decomposition reconstructed from 31 fungal genomes.</title>
        <authorList>
            <person name="Floudas D."/>
            <person name="Binder M."/>
            <person name="Riley R."/>
            <person name="Barry K."/>
            <person name="Blanchette R.A."/>
            <person name="Henrissat B."/>
            <person name="Martinez A.T."/>
            <person name="Otillar R."/>
            <person name="Spatafora J.W."/>
            <person name="Yadav J.S."/>
            <person name="Aerts A."/>
            <person name="Benoit I."/>
            <person name="Boyd A."/>
            <person name="Carlson A."/>
            <person name="Copeland A."/>
            <person name="Coutinho P.M."/>
            <person name="de Vries R.P."/>
            <person name="Ferreira P."/>
            <person name="Findley K."/>
            <person name="Foster B."/>
            <person name="Gaskell J."/>
            <person name="Glotzer D."/>
            <person name="Gorecki P."/>
            <person name="Heitman J."/>
            <person name="Hesse C."/>
            <person name="Hori C."/>
            <person name="Igarashi K."/>
            <person name="Jurgens J.A."/>
            <person name="Kallen N."/>
            <person name="Kersten P."/>
            <person name="Kohler A."/>
            <person name="Kuees U."/>
            <person name="Kumar T.K.A."/>
            <person name="Kuo A."/>
            <person name="LaButti K."/>
            <person name="Larrondo L.F."/>
            <person name="Lindquist E."/>
            <person name="Ling A."/>
            <person name="Lombard V."/>
            <person name="Lucas S."/>
            <person name="Lundell T."/>
            <person name="Martin R."/>
            <person name="McLaughlin D.J."/>
            <person name="Morgenstern I."/>
            <person name="Morin E."/>
            <person name="Murat C."/>
            <person name="Nagy L.G."/>
            <person name="Nolan M."/>
            <person name="Ohm R.A."/>
            <person name="Patyshakuliyeva A."/>
            <person name="Rokas A."/>
            <person name="Ruiz-Duenas F.J."/>
            <person name="Sabat G."/>
            <person name="Salamov A."/>
            <person name="Samejima M."/>
            <person name="Schmutz J."/>
            <person name="Slot J.C."/>
            <person name="St John F."/>
            <person name="Stenlid J."/>
            <person name="Sun H."/>
            <person name="Sun S."/>
            <person name="Syed K."/>
            <person name="Tsang A."/>
            <person name="Wiebenga A."/>
            <person name="Young D."/>
            <person name="Pisabarro A."/>
            <person name="Eastwood D.C."/>
            <person name="Martin F."/>
            <person name="Cullen D."/>
            <person name="Grigoriev I.V."/>
            <person name="Hibbett D.S."/>
        </authorList>
    </citation>
    <scope>NUCLEOTIDE SEQUENCE [LARGE SCALE GENOMIC DNA]</scope>
    <source>
        <strain evidence="3">TFB10046</strain>
    </source>
</reference>
<proteinExistence type="inferred from homology"/>
<dbReference type="EMBL" id="JH687798">
    <property type="protein sequence ID" value="EJD40907.1"/>
    <property type="molecule type" value="Genomic_DNA"/>
</dbReference>
<organism evidence="2 3">
    <name type="scientific">Auricularia subglabra (strain TFB-10046 / SS5)</name>
    <name type="common">White-rot fungus</name>
    <name type="synonym">Auricularia delicata (strain TFB10046)</name>
    <dbReference type="NCBI Taxonomy" id="717982"/>
    <lineage>
        <taxon>Eukaryota</taxon>
        <taxon>Fungi</taxon>
        <taxon>Dikarya</taxon>
        <taxon>Basidiomycota</taxon>
        <taxon>Agaricomycotina</taxon>
        <taxon>Agaricomycetes</taxon>
        <taxon>Auriculariales</taxon>
        <taxon>Auriculariaceae</taxon>
        <taxon>Auricularia</taxon>
    </lineage>
</organism>
<dbReference type="OrthoDB" id="74360at2759"/>
<gene>
    <name evidence="2" type="ORF">AURDEDRAFT_69553</name>
</gene>
<dbReference type="eggNOG" id="KOG1399">
    <property type="taxonomic scope" value="Eukaryota"/>
</dbReference>
<dbReference type="AlphaFoldDB" id="J0WWV9"/>
<dbReference type="Proteomes" id="UP000006514">
    <property type="component" value="Unassembled WGS sequence"/>
</dbReference>
<dbReference type="KEGG" id="adl:AURDEDRAFT_69553"/>
<evidence type="ECO:0000313" key="3">
    <source>
        <dbReference type="Proteomes" id="UP000006514"/>
    </source>
</evidence>
<comment type="similarity">
    <text evidence="1">Belongs to the FAD-binding monooxygenase family.</text>
</comment>
<name>J0WWV9_AURST</name>
<dbReference type="PANTHER" id="PTHR42877:SF8">
    <property type="entry name" value="MONOOXYGENASE"/>
    <property type="match status" value="1"/>
</dbReference>
<sequence>MSAPTHSDFANSSWAAQPIHSERHVRIIVVGAGASGLLIAYKLQRSFRNFTLSVYDKNLELGGTWTENRYPGCACDFPSHIYTYSFFPNPDYTHVYSGSQQIREYFVRFADEFGLGQYVKLGRIVTRAEWDDRAGFWNVDVKDLETSEVARETCDFFINATGPLSQWRWPDDVRNMDAFKGDLIHTARWPAGYDLRGKRVGLVGNGSSAIQVLPAIQPEVGHLTNFIRGAAWIGLPWGTERQREYTQKEKDRFRDDPEFLVKYRKEQEERMHSFFTLLLRESGMHAAAQVAVDKDMRSKIAETRMADLLVPKWTLGCRRFTPGPGYIEALQAPNVEVVHSGVAELTEDGCVAADGSRHRLDAIICATGFNTGYRPSFPIVGLDGRDLRDEWVHDARGYLSLAAPGMPNYFVLLGPNAPLGNGPVLTGVEAAADYIIKCIDRWQTENIHSLTPRREAVDDFNDYVDWFMPRTAWSDECNSWYKKHTTRGRITALWPGSTLHFIEATKQPRWEDWDIRYRGNRFLWLGNGHSQTEVDQRADVAYYIRNSDDAEHSSRWKKREALTHTPYFDGSCPRKTLLSSGTP</sequence>
<protein>
    <submittedName>
        <fullName evidence="2">FAD/NAD(P)-binding domain-containing protein</fullName>
    </submittedName>
</protein>
<dbReference type="InterPro" id="IPR036188">
    <property type="entry name" value="FAD/NAD-bd_sf"/>
</dbReference>
<dbReference type="Pfam" id="PF13450">
    <property type="entry name" value="NAD_binding_8"/>
    <property type="match status" value="1"/>
</dbReference>
<dbReference type="PANTHER" id="PTHR42877">
    <property type="entry name" value="L-ORNITHINE N(5)-MONOOXYGENASE-RELATED"/>
    <property type="match status" value="1"/>
</dbReference>
<dbReference type="OMA" id="KPIHTER"/>
<dbReference type="InterPro" id="IPR051209">
    <property type="entry name" value="FAD-bind_Monooxygenase_sf"/>
</dbReference>
<evidence type="ECO:0000256" key="1">
    <source>
        <dbReference type="ARBA" id="ARBA00010139"/>
    </source>
</evidence>
<evidence type="ECO:0000313" key="2">
    <source>
        <dbReference type="EMBL" id="EJD40907.1"/>
    </source>
</evidence>
<keyword evidence="3" id="KW-1185">Reference proteome</keyword>